<reference evidence="1" key="2">
    <citation type="journal article" date="2015" name="Fish Shellfish Immunol.">
        <title>Early steps in the European eel (Anguilla anguilla)-Vibrio vulnificus interaction in the gills: Role of the RtxA13 toxin.</title>
        <authorList>
            <person name="Callol A."/>
            <person name="Pajuelo D."/>
            <person name="Ebbesson L."/>
            <person name="Teles M."/>
            <person name="MacKenzie S."/>
            <person name="Amaro C."/>
        </authorList>
    </citation>
    <scope>NUCLEOTIDE SEQUENCE</scope>
</reference>
<accession>A0A0E9WME6</accession>
<protein>
    <submittedName>
        <fullName evidence="1">Uncharacterized protein</fullName>
    </submittedName>
</protein>
<name>A0A0E9WME6_ANGAN</name>
<sequence>MPSQCYYIWCSFEQIYQAKQFIIKATVSFLSYVDNKEKKSQIYIFIFNQCWLYSLQPSVFVHFLLFNFCSFL</sequence>
<evidence type="ECO:0000313" key="1">
    <source>
        <dbReference type="EMBL" id="JAH90725.1"/>
    </source>
</evidence>
<proteinExistence type="predicted"/>
<reference evidence="1" key="1">
    <citation type="submission" date="2014-11" db="EMBL/GenBank/DDBJ databases">
        <authorList>
            <person name="Amaro Gonzalez C."/>
        </authorList>
    </citation>
    <scope>NUCLEOTIDE SEQUENCE</scope>
</reference>
<dbReference type="AlphaFoldDB" id="A0A0E9WME6"/>
<organism evidence="1">
    <name type="scientific">Anguilla anguilla</name>
    <name type="common">European freshwater eel</name>
    <name type="synonym">Muraena anguilla</name>
    <dbReference type="NCBI Taxonomy" id="7936"/>
    <lineage>
        <taxon>Eukaryota</taxon>
        <taxon>Metazoa</taxon>
        <taxon>Chordata</taxon>
        <taxon>Craniata</taxon>
        <taxon>Vertebrata</taxon>
        <taxon>Euteleostomi</taxon>
        <taxon>Actinopterygii</taxon>
        <taxon>Neopterygii</taxon>
        <taxon>Teleostei</taxon>
        <taxon>Anguilliformes</taxon>
        <taxon>Anguillidae</taxon>
        <taxon>Anguilla</taxon>
    </lineage>
</organism>
<dbReference type="EMBL" id="GBXM01017852">
    <property type="protein sequence ID" value="JAH90725.1"/>
    <property type="molecule type" value="Transcribed_RNA"/>
</dbReference>